<evidence type="ECO:0000313" key="1">
    <source>
        <dbReference type="EMBL" id="KAK3740454.1"/>
    </source>
</evidence>
<name>A0AAE1CWQ0_9GAST</name>
<protein>
    <submittedName>
        <fullName evidence="1">Uncharacterized protein</fullName>
    </submittedName>
</protein>
<accession>A0AAE1CWQ0</accession>
<keyword evidence="2" id="KW-1185">Reference proteome</keyword>
<dbReference type="EMBL" id="JAWDGP010006468">
    <property type="protein sequence ID" value="KAK3740454.1"/>
    <property type="molecule type" value="Genomic_DNA"/>
</dbReference>
<evidence type="ECO:0000313" key="2">
    <source>
        <dbReference type="Proteomes" id="UP001283361"/>
    </source>
</evidence>
<sequence length="105" mass="11410">MQDKANKNRSKNGTDIVDKVLNSTVKLAKRVRGTLGKVIDNIRDTELDDIVDVVKNALVQAGAALNIDDLIKTVRNALGPEVDNIDDDDLKKVVATVDDSINNGR</sequence>
<proteinExistence type="predicted"/>
<comment type="caution">
    <text evidence="1">The sequence shown here is derived from an EMBL/GenBank/DDBJ whole genome shotgun (WGS) entry which is preliminary data.</text>
</comment>
<gene>
    <name evidence="1" type="ORF">RRG08_000442</name>
</gene>
<reference evidence="1" key="1">
    <citation type="journal article" date="2023" name="G3 (Bethesda)">
        <title>A reference genome for the long-term kleptoplast-retaining sea slug Elysia crispata morphotype clarki.</title>
        <authorList>
            <person name="Eastman K.E."/>
            <person name="Pendleton A.L."/>
            <person name="Shaikh M.A."/>
            <person name="Suttiyut T."/>
            <person name="Ogas R."/>
            <person name="Tomko P."/>
            <person name="Gavelis G."/>
            <person name="Widhalm J.R."/>
            <person name="Wisecaver J.H."/>
        </authorList>
    </citation>
    <scope>NUCLEOTIDE SEQUENCE</scope>
    <source>
        <strain evidence="1">ECLA1</strain>
    </source>
</reference>
<dbReference type="AlphaFoldDB" id="A0AAE1CWQ0"/>
<organism evidence="1 2">
    <name type="scientific">Elysia crispata</name>
    <name type="common">lettuce slug</name>
    <dbReference type="NCBI Taxonomy" id="231223"/>
    <lineage>
        <taxon>Eukaryota</taxon>
        <taxon>Metazoa</taxon>
        <taxon>Spiralia</taxon>
        <taxon>Lophotrochozoa</taxon>
        <taxon>Mollusca</taxon>
        <taxon>Gastropoda</taxon>
        <taxon>Heterobranchia</taxon>
        <taxon>Euthyneura</taxon>
        <taxon>Panpulmonata</taxon>
        <taxon>Sacoglossa</taxon>
        <taxon>Placobranchoidea</taxon>
        <taxon>Plakobranchidae</taxon>
        <taxon>Elysia</taxon>
    </lineage>
</organism>
<dbReference type="Proteomes" id="UP001283361">
    <property type="component" value="Unassembled WGS sequence"/>
</dbReference>